<evidence type="ECO:0000313" key="10">
    <source>
        <dbReference type="Proteomes" id="UP000075901"/>
    </source>
</evidence>
<keyword evidence="10" id="KW-1185">Reference proteome</keyword>
<dbReference type="InterPro" id="IPR011009">
    <property type="entry name" value="Kinase-like_dom_sf"/>
</dbReference>
<dbReference type="VEuPathDB" id="VectorBase:AMAM006547"/>
<reference evidence="10" key="1">
    <citation type="submission" date="2013-09" db="EMBL/GenBank/DDBJ databases">
        <title>The Genome Sequence of Anopheles maculatus species B.</title>
        <authorList>
            <consortium name="The Broad Institute Genomics Platform"/>
            <person name="Neafsey D.E."/>
            <person name="Besansky N."/>
            <person name="Howell P."/>
            <person name="Walton C."/>
            <person name="Young S.K."/>
            <person name="Zeng Q."/>
            <person name="Gargeya S."/>
            <person name="Fitzgerald M."/>
            <person name="Haas B."/>
            <person name="Abouelleil A."/>
            <person name="Allen A.W."/>
            <person name="Alvarado L."/>
            <person name="Arachchi H.M."/>
            <person name="Berlin A.M."/>
            <person name="Chapman S.B."/>
            <person name="Gainer-Dewar J."/>
            <person name="Goldberg J."/>
            <person name="Griggs A."/>
            <person name="Gujja S."/>
            <person name="Hansen M."/>
            <person name="Howarth C."/>
            <person name="Imamovic A."/>
            <person name="Ireland A."/>
            <person name="Larimer J."/>
            <person name="McCowan C."/>
            <person name="Murphy C."/>
            <person name="Pearson M."/>
            <person name="Poon T.W."/>
            <person name="Priest M."/>
            <person name="Roberts A."/>
            <person name="Saif S."/>
            <person name="Shea T."/>
            <person name="Sisk P."/>
            <person name="Sykes S."/>
            <person name="Wortman J."/>
            <person name="Nusbaum C."/>
            <person name="Birren B."/>
        </authorList>
    </citation>
    <scope>NUCLEOTIDE SEQUENCE [LARGE SCALE GENOMIC DNA]</scope>
    <source>
        <strain evidence="10">maculatus3</strain>
    </source>
</reference>
<evidence type="ECO:0000256" key="6">
    <source>
        <dbReference type="ARBA" id="ARBA00023328"/>
    </source>
</evidence>
<evidence type="ECO:0000313" key="9">
    <source>
        <dbReference type="EnsemblMetazoa" id="AMAM006547-PA"/>
    </source>
</evidence>
<evidence type="ECO:0000256" key="3">
    <source>
        <dbReference type="ARBA" id="ARBA00022741"/>
    </source>
</evidence>
<dbReference type="GO" id="GO:0032991">
    <property type="term" value="C:protein-containing complex"/>
    <property type="evidence" value="ECO:0007669"/>
    <property type="project" value="UniProtKB-ARBA"/>
</dbReference>
<dbReference type="PANTHER" id="PTHR14030:SF4">
    <property type="entry name" value="BUB1 KINASE, ISOFORM A-RELATED"/>
    <property type="match status" value="1"/>
</dbReference>
<feature type="domain" description="Protein kinase" evidence="8">
    <location>
        <begin position="571"/>
        <end position="708"/>
    </location>
</feature>
<evidence type="ECO:0000256" key="4">
    <source>
        <dbReference type="ARBA" id="ARBA00022838"/>
    </source>
</evidence>
<dbReference type="PROSITE" id="PS00108">
    <property type="entry name" value="PROTEIN_KINASE_ST"/>
    <property type="match status" value="1"/>
</dbReference>
<reference evidence="9" key="2">
    <citation type="submission" date="2020-05" db="UniProtKB">
        <authorList>
            <consortium name="EnsemblMetazoa"/>
        </authorList>
    </citation>
    <scope>IDENTIFICATION</scope>
    <source>
        <strain evidence="9">maculatus3</strain>
    </source>
</reference>
<dbReference type="GO" id="GO:0051754">
    <property type="term" value="P:meiotic sister chromatid cohesion, centromeric"/>
    <property type="evidence" value="ECO:0007669"/>
    <property type="project" value="TreeGrafter"/>
</dbReference>
<protein>
    <recommendedName>
        <fullName evidence="8">Protein kinase domain-containing protein</fullName>
    </recommendedName>
</protein>
<dbReference type="InterPro" id="IPR015661">
    <property type="entry name" value="Bub1/Mad3"/>
</dbReference>
<feature type="binding site" evidence="7">
    <location>
        <position position="600"/>
    </location>
    <ligand>
        <name>ATP</name>
        <dbReference type="ChEBI" id="CHEBI:30616"/>
    </ligand>
</feature>
<evidence type="ECO:0000256" key="5">
    <source>
        <dbReference type="ARBA" id="ARBA00022840"/>
    </source>
</evidence>
<organism evidence="9 10">
    <name type="scientific">Anopheles maculatus</name>
    <dbReference type="NCBI Taxonomy" id="74869"/>
    <lineage>
        <taxon>Eukaryota</taxon>
        <taxon>Metazoa</taxon>
        <taxon>Ecdysozoa</taxon>
        <taxon>Arthropoda</taxon>
        <taxon>Hexapoda</taxon>
        <taxon>Insecta</taxon>
        <taxon>Pterygota</taxon>
        <taxon>Neoptera</taxon>
        <taxon>Endopterygota</taxon>
        <taxon>Diptera</taxon>
        <taxon>Nematocera</taxon>
        <taxon>Culicoidea</taxon>
        <taxon>Culicidae</taxon>
        <taxon>Anophelinae</taxon>
        <taxon>Anopheles</taxon>
        <taxon>Anopheles maculatus group</taxon>
    </lineage>
</organism>
<dbReference type="InterPro" id="IPR008271">
    <property type="entry name" value="Ser/Thr_kinase_AS"/>
</dbReference>
<dbReference type="Pfam" id="PF00069">
    <property type="entry name" value="Pkinase"/>
    <property type="match status" value="1"/>
</dbReference>
<proteinExistence type="predicted"/>
<keyword evidence="2" id="KW-0158">Chromosome</keyword>
<evidence type="ECO:0000256" key="7">
    <source>
        <dbReference type="PROSITE-ProRule" id="PRU10141"/>
    </source>
</evidence>
<dbReference type="PROSITE" id="PS50011">
    <property type="entry name" value="PROTEIN_KINASE_DOM"/>
    <property type="match status" value="1"/>
</dbReference>
<keyword evidence="5 7" id="KW-0067">ATP-binding</keyword>
<keyword evidence="4" id="KW-0995">Kinetochore</keyword>
<dbReference type="GO" id="GO:0005634">
    <property type="term" value="C:nucleus"/>
    <property type="evidence" value="ECO:0007669"/>
    <property type="project" value="TreeGrafter"/>
</dbReference>
<evidence type="ECO:0000256" key="2">
    <source>
        <dbReference type="ARBA" id="ARBA00022454"/>
    </source>
</evidence>
<dbReference type="SUPFAM" id="SSF56112">
    <property type="entry name" value="Protein kinase-like (PK-like)"/>
    <property type="match status" value="1"/>
</dbReference>
<dbReference type="PROSITE" id="PS00107">
    <property type="entry name" value="PROTEIN_KINASE_ATP"/>
    <property type="match status" value="1"/>
</dbReference>
<comment type="subcellular location">
    <subcellularLocation>
        <location evidence="1">Chromosome</location>
        <location evidence="1">Centromere</location>
        <location evidence="1">Kinetochore</location>
    </subcellularLocation>
</comment>
<dbReference type="Proteomes" id="UP000075901">
    <property type="component" value="Unassembled WGS sequence"/>
</dbReference>
<dbReference type="Gene3D" id="1.10.510.10">
    <property type="entry name" value="Transferase(Phosphotransferase) domain 1"/>
    <property type="match status" value="1"/>
</dbReference>
<dbReference type="InterPro" id="IPR017441">
    <property type="entry name" value="Protein_kinase_ATP_BS"/>
</dbReference>
<accession>A0A182SGY0</accession>
<keyword evidence="6" id="KW-0137">Centromere</keyword>
<dbReference type="GO" id="GO:0005524">
    <property type="term" value="F:ATP binding"/>
    <property type="evidence" value="ECO:0007669"/>
    <property type="project" value="UniProtKB-UniRule"/>
</dbReference>
<dbReference type="GO" id="GO:0007094">
    <property type="term" value="P:mitotic spindle assembly checkpoint signaling"/>
    <property type="evidence" value="ECO:0007669"/>
    <property type="project" value="InterPro"/>
</dbReference>
<dbReference type="InterPro" id="IPR000719">
    <property type="entry name" value="Prot_kinase_dom"/>
</dbReference>
<dbReference type="PANTHER" id="PTHR14030">
    <property type="entry name" value="MITOTIC CHECKPOINT SERINE/THREONINE-PROTEIN KINASE BUB1"/>
    <property type="match status" value="1"/>
</dbReference>
<dbReference type="GO" id="GO:0004672">
    <property type="term" value="F:protein kinase activity"/>
    <property type="evidence" value="ECO:0007669"/>
    <property type="project" value="InterPro"/>
</dbReference>
<name>A0A182SGY0_9DIPT</name>
<evidence type="ECO:0000256" key="1">
    <source>
        <dbReference type="ARBA" id="ARBA00004629"/>
    </source>
</evidence>
<evidence type="ECO:0000259" key="8">
    <source>
        <dbReference type="PROSITE" id="PS50011"/>
    </source>
</evidence>
<sequence>MLVGTPRSITLDKNFPLTVGFQPRLLSHLYLRFLKAHSPEDVESVTKSIFREPADPVRKPPAFTLPGDDGKGFCIHVDSTETMANIPLKRVPIESQQPVQSDDKENVLIARATTASGPTGGIFQLAEEPTFSGFGFIGSGATKNVSHMVQRELEANSIVSFRMGTERTNTVPIQLVKPQHTIPEVEPIVPAGSSVKSISTSSNASTLVGTSTPPTVVEARLPEDSRKKGNNSLLDLLDTTFSPKAVAKSDKADGNRATENVPKADEARKECSFDLGDFIKSPQPKAKPPQELPTIAGAPLVDCNDLSLLPIAQIKIEKSLNIDASLALPSFRLTEPSQSAKTVTTGTKVERIDLDDFPSPLPPPGTNERASFDDINTMAFSLNINHAVNSTIIQEGFKTPVKQCPTVGLSDHSKFQIVDVKGGVSQTGGTFLKPPAPAAVAKQSTMRISPALVAGETDTDDGDVSIYHPRPVISQDVEQWDEDDEQYDANGQQNNVYQHKLVDMDGTMQQINAHIRMEEIDPFEKHLLEAFLDRVDFLTYIAEQPTCLMVNKLQPLKKDALVEMPDAGVSFLVHQKIGKGTYGTIFSATDKSTGMKVAMKQERPANLWEYYICLELRSRIENPDILPGFMPIDYAIIGNNASIFISPYSRYGNILDVCNLVNSTTNRNVDEFIAMILTAQILSIVDHLHSCQIIHADIKPDNFLLMGP</sequence>
<dbReference type="AlphaFoldDB" id="A0A182SGY0"/>
<keyword evidence="3 7" id="KW-0547">Nucleotide-binding</keyword>
<dbReference type="GO" id="GO:0000776">
    <property type="term" value="C:kinetochore"/>
    <property type="evidence" value="ECO:0007669"/>
    <property type="project" value="UniProtKB-KW"/>
</dbReference>
<dbReference type="EnsemblMetazoa" id="AMAM006547-RA">
    <property type="protein sequence ID" value="AMAM006547-PA"/>
    <property type="gene ID" value="AMAM006547"/>
</dbReference>